<dbReference type="PANTHER" id="PTHR43147">
    <property type="entry name" value="PROTEIN TAS"/>
    <property type="match status" value="1"/>
</dbReference>
<dbReference type="EMBL" id="BDSP01000184">
    <property type="protein sequence ID" value="GAX22459.1"/>
    <property type="molecule type" value="Genomic_DNA"/>
</dbReference>
<dbReference type="Gene3D" id="3.20.20.100">
    <property type="entry name" value="NADP-dependent oxidoreductase domain"/>
    <property type="match status" value="1"/>
</dbReference>
<proteinExistence type="predicted"/>
<keyword evidence="4" id="KW-1185">Reference proteome</keyword>
<evidence type="ECO:0000313" key="4">
    <source>
        <dbReference type="Proteomes" id="UP000198406"/>
    </source>
</evidence>
<dbReference type="PANTHER" id="PTHR43147:SF2">
    <property type="entry name" value="NADP-DEPENDENT OXIDOREDUCTASE DOMAIN-CONTAINING PROTEIN"/>
    <property type="match status" value="1"/>
</dbReference>
<feature type="signal peptide" evidence="1">
    <location>
        <begin position="1"/>
        <end position="19"/>
    </location>
</feature>
<dbReference type="Pfam" id="PF00248">
    <property type="entry name" value="Aldo_ket_red"/>
    <property type="match status" value="1"/>
</dbReference>
<comment type="caution">
    <text evidence="3">The sequence shown here is derived from an EMBL/GenBank/DDBJ whole genome shotgun (WGS) entry which is preliminary data.</text>
</comment>
<dbReference type="InParanoid" id="A0A1Z5K885"/>
<feature type="domain" description="NADP-dependent oxidoreductase" evidence="2">
    <location>
        <begin position="219"/>
        <end position="406"/>
    </location>
</feature>
<sequence>MVRPVRLLLFEILLFLSDAFLHVQDGTHSRQKQLCWQNRPFFSRHRAPDAFNRHSPRAESSDRPEVLSTNFWGTVTQEKLKSKLPSVPTLDHNGPLPEGAYFSSLHNLQRCRIGVALDIPSLWVNLKEERIENDSVVKALQNYVESGFPTFHLRSQSVEQQQWAESNIVGKFYRETPSFCHNQCHFTIPYPMATIVQELMTSGPRSHSPERSVITLFVYILDTLQDLQREGYLAAIDAHQLSSVQQMLAHEYGFLLDTMHCDANLFDLSQYQDQVDHLQQTKLDHPLIVASPLAGGLLTERYFGQRNVMPSWEFRYRERYYWNTVYATWAQQRAVKGTPTRTGVPSVDLEDAIVNNLDKRKLWEMYQTQVLSALHRIARKHSVSISSIVLRWMLQLDKVSGTIVTCQLVYPDDGRVRTPRERQLRQVFTFALDDDDMNELGDLAGLDALKKDEDLEDLSDEMVVQESSGLFIPSKKRSR</sequence>
<dbReference type="InterPro" id="IPR036812">
    <property type="entry name" value="NAD(P)_OxRdtase_dom_sf"/>
</dbReference>
<name>A0A1Z5K885_FISSO</name>
<reference evidence="3 4" key="1">
    <citation type="journal article" date="2015" name="Plant Cell">
        <title>Oil accumulation by the oleaginous diatom Fistulifera solaris as revealed by the genome and transcriptome.</title>
        <authorList>
            <person name="Tanaka T."/>
            <person name="Maeda Y."/>
            <person name="Veluchamy A."/>
            <person name="Tanaka M."/>
            <person name="Abida H."/>
            <person name="Marechal E."/>
            <person name="Bowler C."/>
            <person name="Muto M."/>
            <person name="Sunaga Y."/>
            <person name="Tanaka M."/>
            <person name="Yoshino T."/>
            <person name="Taniguchi T."/>
            <person name="Fukuda Y."/>
            <person name="Nemoto M."/>
            <person name="Matsumoto M."/>
            <person name="Wong P.S."/>
            <person name="Aburatani S."/>
            <person name="Fujibuchi W."/>
        </authorList>
    </citation>
    <scope>NUCLEOTIDE SEQUENCE [LARGE SCALE GENOMIC DNA]</scope>
    <source>
        <strain evidence="3 4">JPCC DA0580</strain>
    </source>
</reference>
<accession>A0A1Z5K885</accession>
<dbReference type="OrthoDB" id="48988at2759"/>
<feature type="chain" id="PRO_5012622454" description="NADP-dependent oxidoreductase domain-containing protein" evidence="1">
    <location>
        <begin position="20"/>
        <end position="479"/>
    </location>
</feature>
<dbReference type="SUPFAM" id="SSF51430">
    <property type="entry name" value="NAD(P)-linked oxidoreductase"/>
    <property type="match status" value="1"/>
</dbReference>
<evidence type="ECO:0000256" key="1">
    <source>
        <dbReference type="SAM" id="SignalP"/>
    </source>
</evidence>
<gene>
    <name evidence="3" type="ORF">FisN_14Hh074</name>
</gene>
<dbReference type="InterPro" id="IPR023210">
    <property type="entry name" value="NADP_OxRdtase_dom"/>
</dbReference>
<keyword evidence="1" id="KW-0732">Signal</keyword>
<evidence type="ECO:0000259" key="2">
    <source>
        <dbReference type="Pfam" id="PF00248"/>
    </source>
</evidence>
<dbReference type="AlphaFoldDB" id="A0A1Z5K885"/>
<organism evidence="3 4">
    <name type="scientific">Fistulifera solaris</name>
    <name type="common">Oleaginous diatom</name>
    <dbReference type="NCBI Taxonomy" id="1519565"/>
    <lineage>
        <taxon>Eukaryota</taxon>
        <taxon>Sar</taxon>
        <taxon>Stramenopiles</taxon>
        <taxon>Ochrophyta</taxon>
        <taxon>Bacillariophyta</taxon>
        <taxon>Bacillariophyceae</taxon>
        <taxon>Bacillariophycidae</taxon>
        <taxon>Naviculales</taxon>
        <taxon>Naviculaceae</taxon>
        <taxon>Fistulifera</taxon>
    </lineage>
</organism>
<protein>
    <recommendedName>
        <fullName evidence="2">NADP-dependent oxidoreductase domain-containing protein</fullName>
    </recommendedName>
</protein>
<evidence type="ECO:0000313" key="3">
    <source>
        <dbReference type="EMBL" id="GAX22459.1"/>
    </source>
</evidence>
<dbReference type="Proteomes" id="UP000198406">
    <property type="component" value="Unassembled WGS sequence"/>
</dbReference>